<feature type="transmembrane region" description="Helical" evidence="7">
    <location>
        <begin position="118"/>
        <end position="137"/>
    </location>
</feature>
<keyword evidence="10" id="KW-1185">Reference proteome</keyword>
<dbReference type="Pfam" id="PF00528">
    <property type="entry name" value="BPD_transp_1"/>
    <property type="match status" value="1"/>
</dbReference>
<evidence type="ECO:0000256" key="6">
    <source>
        <dbReference type="ARBA" id="ARBA00023136"/>
    </source>
</evidence>
<gene>
    <name evidence="9" type="ORF">ACFQDL_14900</name>
</gene>
<evidence type="ECO:0000256" key="5">
    <source>
        <dbReference type="ARBA" id="ARBA00022989"/>
    </source>
</evidence>
<evidence type="ECO:0000256" key="2">
    <source>
        <dbReference type="ARBA" id="ARBA00022448"/>
    </source>
</evidence>
<comment type="similarity">
    <text evidence="7">Belongs to the binding-protein-dependent transport system permease family.</text>
</comment>
<dbReference type="PANTHER" id="PTHR30151">
    <property type="entry name" value="ALKANE SULFONATE ABC TRANSPORTER-RELATED, MEMBRANE SUBUNIT"/>
    <property type="match status" value="1"/>
</dbReference>
<dbReference type="RefSeq" id="WP_379909727.1">
    <property type="nucleotide sequence ID" value="NZ_JBHSWE010000001.1"/>
</dbReference>
<dbReference type="EMBL" id="JBHSWE010000001">
    <property type="protein sequence ID" value="MFC6671218.1"/>
    <property type="molecule type" value="Genomic_DNA"/>
</dbReference>
<feature type="transmembrane region" description="Helical" evidence="7">
    <location>
        <begin position="166"/>
        <end position="193"/>
    </location>
</feature>
<sequence length="257" mass="27476">MKLLRLLGIAAGLCGLWQLLVWTTGAPKFILPGPALVLEALTGNGALLLQHAGVTLAEILLGLLLGVLLGLGSALTLIWFRRLRPWLLPVLVVSQSIPVFALAPVLMLWLGYGMASKVAMATLIIYFPVTAACYDGLRHTPAGWLELARTLGADRRGQLLQIRLPAALPALGSGLRVAASVAPIGAVVGEWVGSSTGLGYLMLHANARMQVDLMFAALLVLALMAVSLYFLIDRLLRALMPWQPETLFDDNDKDNAA</sequence>
<keyword evidence="2 7" id="KW-0813">Transport</keyword>
<feature type="domain" description="ABC transmembrane type-1" evidence="8">
    <location>
        <begin position="48"/>
        <end position="232"/>
    </location>
</feature>
<evidence type="ECO:0000256" key="3">
    <source>
        <dbReference type="ARBA" id="ARBA00022475"/>
    </source>
</evidence>
<reference evidence="10" key="1">
    <citation type="journal article" date="2019" name="Int. J. Syst. Evol. Microbiol.">
        <title>The Global Catalogue of Microorganisms (GCM) 10K type strain sequencing project: providing services to taxonomists for standard genome sequencing and annotation.</title>
        <authorList>
            <consortium name="The Broad Institute Genomics Platform"/>
            <consortium name="The Broad Institute Genome Sequencing Center for Infectious Disease"/>
            <person name="Wu L."/>
            <person name="Ma J."/>
        </authorList>
    </citation>
    <scope>NUCLEOTIDE SEQUENCE [LARGE SCALE GENOMIC DNA]</scope>
    <source>
        <strain evidence="10">NBRC 111756</strain>
    </source>
</reference>
<feature type="transmembrane region" description="Helical" evidence="7">
    <location>
        <begin position="213"/>
        <end position="232"/>
    </location>
</feature>
<dbReference type="InterPro" id="IPR000515">
    <property type="entry name" value="MetI-like"/>
</dbReference>
<dbReference type="CDD" id="cd06261">
    <property type="entry name" value="TM_PBP2"/>
    <property type="match status" value="1"/>
</dbReference>
<evidence type="ECO:0000256" key="7">
    <source>
        <dbReference type="RuleBase" id="RU363032"/>
    </source>
</evidence>
<keyword evidence="4 7" id="KW-0812">Transmembrane</keyword>
<dbReference type="SUPFAM" id="SSF161098">
    <property type="entry name" value="MetI-like"/>
    <property type="match status" value="1"/>
</dbReference>
<evidence type="ECO:0000256" key="1">
    <source>
        <dbReference type="ARBA" id="ARBA00004651"/>
    </source>
</evidence>
<dbReference type="PANTHER" id="PTHR30151:SF20">
    <property type="entry name" value="ABC TRANSPORTER PERMEASE PROTEIN HI_0355-RELATED"/>
    <property type="match status" value="1"/>
</dbReference>
<keyword evidence="3" id="KW-1003">Cell membrane</keyword>
<protein>
    <submittedName>
        <fullName evidence="9">ABC transporter permease</fullName>
    </submittedName>
</protein>
<proteinExistence type="inferred from homology"/>
<evidence type="ECO:0000259" key="8">
    <source>
        <dbReference type="PROSITE" id="PS50928"/>
    </source>
</evidence>
<accession>A0ABW2A143</accession>
<dbReference type="Proteomes" id="UP001596422">
    <property type="component" value="Unassembled WGS sequence"/>
</dbReference>
<evidence type="ECO:0000256" key="4">
    <source>
        <dbReference type="ARBA" id="ARBA00022692"/>
    </source>
</evidence>
<dbReference type="Gene3D" id="1.10.3720.10">
    <property type="entry name" value="MetI-like"/>
    <property type="match status" value="1"/>
</dbReference>
<name>A0ABW2A143_9GAMM</name>
<feature type="transmembrane region" description="Helical" evidence="7">
    <location>
        <begin position="87"/>
        <end position="112"/>
    </location>
</feature>
<comment type="subcellular location">
    <subcellularLocation>
        <location evidence="1 7">Cell membrane</location>
        <topology evidence="1 7">Multi-pass membrane protein</topology>
    </subcellularLocation>
</comment>
<dbReference type="PROSITE" id="PS50928">
    <property type="entry name" value="ABC_TM1"/>
    <property type="match status" value="1"/>
</dbReference>
<evidence type="ECO:0000313" key="10">
    <source>
        <dbReference type="Proteomes" id="UP001596422"/>
    </source>
</evidence>
<keyword evidence="5 7" id="KW-1133">Transmembrane helix</keyword>
<organism evidence="9 10">
    <name type="scientific">Marinobacterium aestuariivivens</name>
    <dbReference type="NCBI Taxonomy" id="1698799"/>
    <lineage>
        <taxon>Bacteria</taxon>
        <taxon>Pseudomonadati</taxon>
        <taxon>Pseudomonadota</taxon>
        <taxon>Gammaproteobacteria</taxon>
        <taxon>Oceanospirillales</taxon>
        <taxon>Oceanospirillaceae</taxon>
        <taxon>Marinobacterium</taxon>
    </lineage>
</organism>
<comment type="caution">
    <text evidence="9">The sequence shown here is derived from an EMBL/GenBank/DDBJ whole genome shotgun (WGS) entry which is preliminary data.</text>
</comment>
<keyword evidence="6 7" id="KW-0472">Membrane</keyword>
<feature type="transmembrane region" description="Helical" evidence="7">
    <location>
        <begin position="59"/>
        <end position="80"/>
    </location>
</feature>
<dbReference type="InterPro" id="IPR035906">
    <property type="entry name" value="MetI-like_sf"/>
</dbReference>
<evidence type="ECO:0000313" key="9">
    <source>
        <dbReference type="EMBL" id="MFC6671218.1"/>
    </source>
</evidence>